<organism evidence="3 4">
    <name type="scientific">Prorocentrum cordatum</name>
    <dbReference type="NCBI Taxonomy" id="2364126"/>
    <lineage>
        <taxon>Eukaryota</taxon>
        <taxon>Sar</taxon>
        <taxon>Alveolata</taxon>
        <taxon>Dinophyceae</taxon>
        <taxon>Prorocentrales</taxon>
        <taxon>Prorocentraceae</taxon>
        <taxon>Prorocentrum</taxon>
    </lineage>
</organism>
<accession>A0ABN9XWW5</accession>
<keyword evidence="2" id="KW-0732">Signal</keyword>
<evidence type="ECO:0000313" key="4">
    <source>
        <dbReference type="Proteomes" id="UP001189429"/>
    </source>
</evidence>
<feature type="compositionally biased region" description="Polar residues" evidence="1">
    <location>
        <begin position="185"/>
        <end position="196"/>
    </location>
</feature>
<gene>
    <name evidence="3" type="ORF">PCOR1329_LOCUS79559</name>
</gene>
<evidence type="ECO:0000313" key="3">
    <source>
        <dbReference type="EMBL" id="CAK0903185.1"/>
    </source>
</evidence>
<feature type="region of interest" description="Disordered" evidence="1">
    <location>
        <begin position="172"/>
        <end position="202"/>
    </location>
</feature>
<feature type="signal peptide" evidence="2">
    <location>
        <begin position="1"/>
        <end position="17"/>
    </location>
</feature>
<dbReference type="EMBL" id="CAUYUJ010021178">
    <property type="protein sequence ID" value="CAK0903185.1"/>
    <property type="molecule type" value="Genomic_DNA"/>
</dbReference>
<evidence type="ECO:0000256" key="1">
    <source>
        <dbReference type="SAM" id="MobiDB-lite"/>
    </source>
</evidence>
<feature type="region of interest" description="Disordered" evidence="1">
    <location>
        <begin position="55"/>
        <end position="84"/>
    </location>
</feature>
<evidence type="ECO:0000256" key="2">
    <source>
        <dbReference type="SAM" id="SignalP"/>
    </source>
</evidence>
<protein>
    <submittedName>
        <fullName evidence="3">Uncharacterized protein</fullName>
    </submittedName>
</protein>
<proteinExistence type="predicted"/>
<feature type="compositionally biased region" description="Low complexity" evidence="1">
    <location>
        <begin position="22"/>
        <end position="31"/>
    </location>
</feature>
<sequence>MCRGGLLLLAAAAQCAAAPGAGDLASGGAARSEAEAEGQQECEHAAMRLQALQTRSSLAGARSHEDPEPEAADPGPKPLGPADLDMRELTGYAEGNPYVPGPNVYLKEMVDPSNYWGYCLDIAGSPPKPLCESVQGHSCKTEGEDTSSHMISRSMRFVRSTSTMSATRCIAGTTASGFGRPPSTTPSRLASRSTGTLWRAPP</sequence>
<dbReference type="Proteomes" id="UP001189429">
    <property type="component" value="Unassembled WGS sequence"/>
</dbReference>
<keyword evidence="4" id="KW-1185">Reference proteome</keyword>
<feature type="chain" id="PRO_5046495061" evidence="2">
    <location>
        <begin position="18"/>
        <end position="202"/>
    </location>
</feature>
<comment type="caution">
    <text evidence="3">The sequence shown here is derived from an EMBL/GenBank/DDBJ whole genome shotgun (WGS) entry which is preliminary data.</text>
</comment>
<name>A0ABN9XWW5_9DINO</name>
<feature type="region of interest" description="Disordered" evidence="1">
    <location>
        <begin position="22"/>
        <end position="41"/>
    </location>
</feature>
<reference evidence="3" key="1">
    <citation type="submission" date="2023-10" db="EMBL/GenBank/DDBJ databases">
        <authorList>
            <person name="Chen Y."/>
            <person name="Shah S."/>
            <person name="Dougan E. K."/>
            <person name="Thang M."/>
            <person name="Chan C."/>
        </authorList>
    </citation>
    <scope>NUCLEOTIDE SEQUENCE [LARGE SCALE GENOMIC DNA]</scope>
</reference>